<feature type="non-terminal residue" evidence="2">
    <location>
        <position position="1"/>
    </location>
</feature>
<protein>
    <recommendedName>
        <fullName evidence="1">C-type lectin domain-containing protein</fullName>
    </recommendedName>
</protein>
<evidence type="ECO:0000313" key="2">
    <source>
        <dbReference type="EMBL" id="GAF74719.1"/>
    </source>
</evidence>
<name>X0S0Y7_9ZZZZ</name>
<gene>
    <name evidence="2" type="ORF">S01H1_10835</name>
</gene>
<accession>X0S0Y7</accession>
<dbReference type="PROSITE" id="PS50041">
    <property type="entry name" value="C_TYPE_LECTIN_2"/>
    <property type="match status" value="1"/>
</dbReference>
<dbReference type="AlphaFoldDB" id="X0S0Y7"/>
<dbReference type="InterPro" id="IPR016186">
    <property type="entry name" value="C-type_lectin-like/link_sf"/>
</dbReference>
<dbReference type="InterPro" id="IPR016187">
    <property type="entry name" value="CTDL_fold"/>
</dbReference>
<dbReference type="EMBL" id="BARS01005525">
    <property type="protein sequence ID" value="GAF74719.1"/>
    <property type="molecule type" value="Genomic_DNA"/>
</dbReference>
<dbReference type="InterPro" id="IPR001304">
    <property type="entry name" value="C-type_lectin-like"/>
</dbReference>
<dbReference type="SUPFAM" id="SSF56436">
    <property type="entry name" value="C-type lectin-like"/>
    <property type="match status" value="1"/>
</dbReference>
<comment type="caution">
    <text evidence="2">The sequence shown here is derived from an EMBL/GenBank/DDBJ whole genome shotgun (WGS) entry which is preliminary data.</text>
</comment>
<reference evidence="2" key="1">
    <citation type="journal article" date="2014" name="Front. Microbiol.">
        <title>High frequency of phylogenetically diverse reductive dehalogenase-homologous genes in deep subseafloor sedimentary metagenomes.</title>
        <authorList>
            <person name="Kawai M."/>
            <person name="Futagami T."/>
            <person name="Toyoda A."/>
            <person name="Takaki Y."/>
            <person name="Nishi S."/>
            <person name="Hori S."/>
            <person name="Arai W."/>
            <person name="Tsubouchi T."/>
            <person name="Morono Y."/>
            <person name="Uchiyama I."/>
            <person name="Ito T."/>
            <person name="Fujiyama A."/>
            <person name="Inagaki F."/>
            <person name="Takami H."/>
        </authorList>
    </citation>
    <scope>NUCLEOTIDE SEQUENCE</scope>
    <source>
        <strain evidence="2">Expedition CK06-06</strain>
    </source>
</reference>
<dbReference type="Pfam" id="PF00059">
    <property type="entry name" value="Lectin_C"/>
    <property type="match status" value="1"/>
</dbReference>
<organism evidence="2">
    <name type="scientific">marine sediment metagenome</name>
    <dbReference type="NCBI Taxonomy" id="412755"/>
    <lineage>
        <taxon>unclassified sequences</taxon>
        <taxon>metagenomes</taxon>
        <taxon>ecological metagenomes</taxon>
    </lineage>
</organism>
<evidence type="ECO:0000259" key="1">
    <source>
        <dbReference type="PROSITE" id="PS50041"/>
    </source>
</evidence>
<dbReference type="Gene3D" id="3.10.100.10">
    <property type="entry name" value="Mannose-Binding Protein A, subunit A"/>
    <property type="match status" value="1"/>
</dbReference>
<sequence>NNLGTPEDNGVINRTVTVITEAVNDDPTLDALSEVTINEDAPEQTVNLTGITAGGGETQVLSITAVSDNTGLIPDPTVDFDGQSSTGTLKFTPVADQFGTATITVTVEDGGLDDDLGTPEDNGSILRTVVVRAEAVNDAPTLDALSDIKLNEDDDEQTVNLTGITAGGGETQGLRVTSVSDNTGLIPDPTVTFDGQSSTGTLKFTPVADQFGTATITVTVEDGGLDNDLGTPGDNGVVNRTVFIAVEPVNDDPTLIELSESTLIEDFGTSTVQLTGITAGPNETQDLLITALSSDANVISIGNIDFVPSSNAIEWTVENGGNGHFYEHMPTHMSWDAAQAYAVERGGYLATLTSSAESEFVHSLVPVNDVATGFIGDSFIGGYQDRTGLNFSEPLGGWQWVTGEEWSFDNWQSGNPDNQSDIEHYLHFFDSGEWG</sequence>
<feature type="domain" description="C-type lectin" evidence="1">
    <location>
        <begin position="321"/>
        <end position="435"/>
    </location>
</feature>
<dbReference type="PANTHER" id="PTHR22803">
    <property type="entry name" value="MANNOSE, PHOSPHOLIPASE, LECTIN RECEPTOR RELATED"/>
    <property type="match status" value="1"/>
</dbReference>
<proteinExistence type="predicted"/>
<feature type="non-terminal residue" evidence="2">
    <location>
        <position position="435"/>
    </location>
</feature>
<dbReference type="InterPro" id="IPR050111">
    <property type="entry name" value="C-type_lectin/snaclec_domain"/>
</dbReference>